<dbReference type="STRING" id="1260918.AWC06_16370"/>
<sequence length="374" mass="41928">MAILQNPAAVIFDRIFAQAVRSRFFQGLDFAEPKGDQGWFGPDSAVWYVHSHMPLVALGLFSSATMEQLDPSTISGGYHHSRAVKRDGEGNPTFAIDPEGAAVRFGHSLAFFLGVAYGPTDTAEKCVRIVRAMHGTVHGVSALTGMRYDARDPELLRWNYANVVWGLATAHERYHFAPLRGAELDRYYREFTRVGYALGGTDLPASKAEVLEVLDAWVPKLAMLPAVSRALWPNNRHAIPVWQWPPHALLNWIIRDMQPRWARNLYMHTRPDPLTLWSTRQALKVMLNSAHLLPGPLPEFRQAQARVTGVPLQPIRFDPDKIAAESKLSRGAIERLADGEPAQPVRRRSTSPRGDATFRIPRDARRDLPAAVRR</sequence>
<dbReference type="Proteomes" id="UP000194000">
    <property type="component" value="Unassembled WGS sequence"/>
</dbReference>
<protein>
    <recommendedName>
        <fullName evidence="2">ER-bound oxygenase mpaB/mpaB'/Rubber oxygenase catalytic domain-containing protein</fullName>
    </recommendedName>
</protein>
<dbReference type="PANTHER" id="PTHR36151">
    <property type="entry name" value="BLR2777 PROTEIN"/>
    <property type="match status" value="1"/>
</dbReference>
<name>A0A1X1US44_9MYCO</name>
<reference evidence="3 4" key="1">
    <citation type="submission" date="2016-01" db="EMBL/GenBank/DDBJ databases">
        <title>The new phylogeny of the genus Mycobacterium.</title>
        <authorList>
            <person name="Tarcisio F."/>
            <person name="Conor M."/>
            <person name="Antonella G."/>
            <person name="Elisabetta G."/>
            <person name="Giulia F.S."/>
            <person name="Sara T."/>
            <person name="Anna F."/>
            <person name="Clotilde B."/>
            <person name="Roberto B."/>
            <person name="Veronica D.S."/>
            <person name="Fabio R."/>
            <person name="Monica P."/>
            <person name="Olivier J."/>
            <person name="Enrico T."/>
            <person name="Nicola S."/>
        </authorList>
    </citation>
    <scope>NUCLEOTIDE SEQUENCE [LARGE SCALE GENOMIC DNA]</scope>
    <source>
        <strain evidence="3 4">DSM 45731</strain>
    </source>
</reference>
<dbReference type="OrthoDB" id="108890at2"/>
<dbReference type="InterPro" id="IPR018713">
    <property type="entry name" value="MPAB/Lcp_cat_dom"/>
</dbReference>
<organism evidence="3 4">
    <name type="scientific">Mycobacterium fragae</name>
    <dbReference type="NCBI Taxonomy" id="1260918"/>
    <lineage>
        <taxon>Bacteria</taxon>
        <taxon>Bacillati</taxon>
        <taxon>Actinomycetota</taxon>
        <taxon>Actinomycetes</taxon>
        <taxon>Mycobacteriales</taxon>
        <taxon>Mycobacteriaceae</taxon>
        <taxon>Mycobacterium</taxon>
    </lineage>
</organism>
<dbReference type="PANTHER" id="PTHR36151:SF3">
    <property type="entry name" value="ER-BOUND OXYGENASE MPAB_MPAB'_RUBBER OXYGENASE CATALYTIC DOMAIN-CONTAINING PROTEIN"/>
    <property type="match status" value="1"/>
</dbReference>
<evidence type="ECO:0000259" key="2">
    <source>
        <dbReference type="Pfam" id="PF09995"/>
    </source>
</evidence>
<accession>A0A1X1US44</accession>
<dbReference type="Pfam" id="PF09995">
    <property type="entry name" value="MPAB_Lcp_cat"/>
    <property type="match status" value="1"/>
</dbReference>
<gene>
    <name evidence="3" type="ORF">AWC06_16370</name>
</gene>
<evidence type="ECO:0000313" key="4">
    <source>
        <dbReference type="Proteomes" id="UP000194000"/>
    </source>
</evidence>
<dbReference type="GO" id="GO:0016491">
    <property type="term" value="F:oxidoreductase activity"/>
    <property type="evidence" value="ECO:0007669"/>
    <property type="project" value="InterPro"/>
</dbReference>
<keyword evidence="4" id="KW-1185">Reference proteome</keyword>
<dbReference type="EMBL" id="LQOW01000024">
    <property type="protein sequence ID" value="ORV59696.1"/>
    <property type="molecule type" value="Genomic_DNA"/>
</dbReference>
<proteinExistence type="predicted"/>
<evidence type="ECO:0000313" key="3">
    <source>
        <dbReference type="EMBL" id="ORV59696.1"/>
    </source>
</evidence>
<dbReference type="RefSeq" id="WP_085197647.1">
    <property type="nucleotide sequence ID" value="NZ_JACKVI010000014.1"/>
</dbReference>
<feature type="region of interest" description="Disordered" evidence="1">
    <location>
        <begin position="333"/>
        <end position="374"/>
    </location>
</feature>
<evidence type="ECO:0000256" key="1">
    <source>
        <dbReference type="SAM" id="MobiDB-lite"/>
    </source>
</evidence>
<comment type="caution">
    <text evidence="3">The sequence shown here is derived from an EMBL/GenBank/DDBJ whole genome shotgun (WGS) entry which is preliminary data.</text>
</comment>
<feature type="domain" description="ER-bound oxygenase mpaB/mpaB'/Rubber oxygenase catalytic" evidence="2">
    <location>
        <begin position="47"/>
        <end position="282"/>
    </location>
</feature>
<dbReference type="AlphaFoldDB" id="A0A1X1US44"/>